<evidence type="ECO:0000256" key="3">
    <source>
        <dbReference type="ARBA" id="ARBA00013119"/>
    </source>
</evidence>
<dbReference type="Ensembl" id="ENSMMNT00015028968.1">
    <property type="protein sequence ID" value="ENSMMNP00015026354.1"/>
    <property type="gene ID" value="ENSMMNG00015019277.1"/>
</dbReference>
<evidence type="ECO:0000256" key="10">
    <source>
        <dbReference type="RuleBase" id="RU000397"/>
    </source>
</evidence>
<dbReference type="GeneTree" id="ENSGT00940000153112"/>
<comment type="pathway">
    <text evidence="1">Carbohydrate degradation; glycolysis; pyruvate from D-glyceraldehyde 3-phosphate: step 1/5.</text>
</comment>
<dbReference type="Pfam" id="PF00044">
    <property type="entry name" value="Gp_dh_N"/>
    <property type="match status" value="1"/>
</dbReference>
<dbReference type="InterPro" id="IPR036291">
    <property type="entry name" value="NAD(P)-bd_dom_sf"/>
</dbReference>
<dbReference type="SUPFAM" id="SSF51735">
    <property type="entry name" value="NAD(P)-binding Rossmann-fold domains"/>
    <property type="match status" value="1"/>
</dbReference>
<accession>A0A8C6C5V3</accession>
<dbReference type="InterPro" id="IPR020831">
    <property type="entry name" value="GlycerAld/Erythrose_P_DH"/>
</dbReference>
<evidence type="ECO:0000256" key="1">
    <source>
        <dbReference type="ARBA" id="ARBA00004869"/>
    </source>
</evidence>
<dbReference type="PANTHER" id="PTHR10836:SF111">
    <property type="entry name" value="GLYCERALDEHYDE-3-PHOSPHATE DEHYDROGENASE"/>
    <property type="match status" value="1"/>
</dbReference>
<feature type="domain" description="Glyceraldehyde 3-phosphate dehydrogenase NAD(P) binding" evidence="11">
    <location>
        <begin position="4"/>
        <end position="111"/>
    </location>
</feature>
<evidence type="ECO:0000313" key="12">
    <source>
        <dbReference type="Ensembl" id="ENSMMNP00015026354.1"/>
    </source>
</evidence>
<keyword evidence="8" id="KW-0324">Glycolysis</keyword>
<organism evidence="12 13">
    <name type="scientific">Monodon monoceros</name>
    <name type="common">Narwhal</name>
    <name type="synonym">Ceratodon monodon</name>
    <dbReference type="NCBI Taxonomy" id="40151"/>
    <lineage>
        <taxon>Eukaryota</taxon>
        <taxon>Metazoa</taxon>
        <taxon>Chordata</taxon>
        <taxon>Craniata</taxon>
        <taxon>Vertebrata</taxon>
        <taxon>Euteleostomi</taxon>
        <taxon>Mammalia</taxon>
        <taxon>Eutheria</taxon>
        <taxon>Laurasiatheria</taxon>
        <taxon>Artiodactyla</taxon>
        <taxon>Whippomorpha</taxon>
        <taxon>Cetacea</taxon>
        <taxon>Odontoceti</taxon>
        <taxon>Monodontidae</taxon>
        <taxon>Monodon</taxon>
    </lineage>
</organism>
<dbReference type="SMART" id="SM00846">
    <property type="entry name" value="Gp_dh_N"/>
    <property type="match status" value="1"/>
</dbReference>
<comment type="catalytic activity">
    <reaction evidence="9">
        <text>D-glyceraldehyde 3-phosphate + phosphate + NAD(+) = (2R)-3-phospho-glyceroyl phosphate + NADH + H(+)</text>
        <dbReference type="Rhea" id="RHEA:10300"/>
        <dbReference type="ChEBI" id="CHEBI:15378"/>
        <dbReference type="ChEBI" id="CHEBI:43474"/>
        <dbReference type="ChEBI" id="CHEBI:57540"/>
        <dbReference type="ChEBI" id="CHEBI:57604"/>
        <dbReference type="ChEBI" id="CHEBI:57945"/>
        <dbReference type="ChEBI" id="CHEBI:59776"/>
        <dbReference type="EC" id="1.2.1.12"/>
    </reaction>
</comment>
<dbReference type="GO" id="GO:0005829">
    <property type="term" value="C:cytosol"/>
    <property type="evidence" value="ECO:0007669"/>
    <property type="project" value="TreeGrafter"/>
</dbReference>
<keyword evidence="13" id="KW-1185">Reference proteome</keyword>
<evidence type="ECO:0000256" key="7">
    <source>
        <dbReference type="ARBA" id="ARBA00023027"/>
    </source>
</evidence>
<keyword evidence="6" id="KW-0560">Oxidoreductase</keyword>
<evidence type="ECO:0000256" key="5">
    <source>
        <dbReference type="ARBA" id="ARBA00022490"/>
    </source>
</evidence>
<reference evidence="12" key="1">
    <citation type="submission" date="2025-08" db="UniProtKB">
        <authorList>
            <consortium name="Ensembl"/>
        </authorList>
    </citation>
    <scope>IDENTIFICATION</scope>
</reference>
<dbReference type="Proteomes" id="UP000694561">
    <property type="component" value="Unplaced"/>
</dbReference>
<reference evidence="12" key="2">
    <citation type="submission" date="2025-09" db="UniProtKB">
        <authorList>
            <consortium name="Ensembl"/>
        </authorList>
    </citation>
    <scope>IDENTIFICATION</scope>
</reference>
<dbReference type="GO" id="GO:0051287">
    <property type="term" value="F:NAD binding"/>
    <property type="evidence" value="ECO:0007669"/>
    <property type="project" value="InterPro"/>
</dbReference>
<dbReference type="AlphaFoldDB" id="A0A8C6C5V3"/>
<dbReference type="EC" id="1.2.1.12" evidence="3"/>
<evidence type="ECO:0000256" key="9">
    <source>
        <dbReference type="ARBA" id="ARBA00047698"/>
    </source>
</evidence>
<sequence>LWKLSITIDDCFTDYNYKVYTFWCDSTNGKFNGTVQSEKGKLVISGKPTSIFQEQYPANIKWGAAGKTGPHMKCRAKRLIISVPSADSPMFVMGMNHKKYNSLKMVSNASCTTTCLAPLANVTVDGLMTTVHTITAILKTTDGLTGKLYSDG</sequence>
<evidence type="ECO:0000256" key="2">
    <source>
        <dbReference type="ARBA" id="ARBA00007406"/>
    </source>
</evidence>
<evidence type="ECO:0000256" key="4">
    <source>
        <dbReference type="ARBA" id="ARBA00021022"/>
    </source>
</evidence>
<evidence type="ECO:0000313" key="13">
    <source>
        <dbReference type="Proteomes" id="UP000694561"/>
    </source>
</evidence>
<dbReference type="InterPro" id="IPR020828">
    <property type="entry name" value="GlycerAld_3-P_DH_NAD(P)-bd"/>
</dbReference>
<keyword evidence="5" id="KW-0963">Cytoplasm</keyword>
<name>A0A8C6C5V3_MONMO</name>
<dbReference type="PANTHER" id="PTHR10836">
    <property type="entry name" value="GLYCERALDEHYDE 3-PHOSPHATE DEHYDROGENASE"/>
    <property type="match status" value="1"/>
</dbReference>
<dbReference type="PROSITE" id="PS00071">
    <property type="entry name" value="GAPDH"/>
    <property type="match status" value="1"/>
</dbReference>
<evidence type="ECO:0000256" key="6">
    <source>
        <dbReference type="ARBA" id="ARBA00023002"/>
    </source>
</evidence>
<dbReference type="SUPFAM" id="SSF55347">
    <property type="entry name" value="Glyceraldehyde-3-phosphate dehydrogenase-like, C-terminal domain"/>
    <property type="match status" value="1"/>
</dbReference>
<dbReference type="Gene3D" id="3.40.50.720">
    <property type="entry name" value="NAD(P)-binding Rossmann-like Domain"/>
    <property type="match status" value="1"/>
</dbReference>
<comment type="similarity">
    <text evidence="2 10">Belongs to the glyceraldehyde-3-phosphate dehydrogenase family.</text>
</comment>
<evidence type="ECO:0000259" key="11">
    <source>
        <dbReference type="SMART" id="SM00846"/>
    </source>
</evidence>
<keyword evidence="7" id="KW-0520">NAD</keyword>
<dbReference type="PRINTS" id="PR00078">
    <property type="entry name" value="G3PDHDRGNASE"/>
</dbReference>
<dbReference type="GO" id="GO:0004365">
    <property type="term" value="F:glyceraldehyde-3-phosphate dehydrogenase (NAD+) (phosphorylating) activity"/>
    <property type="evidence" value="ECO:0007669"/>
    <property type="project" value="UniProtKB-EC"/>
</dbReference>
<dbReference type="InterPro" id="IPR020830">
    <property type="entry name" value="GlycerAld_3-P_DH_AS"/>
</dbReference>
<protein>
    <recommendedName>
        <fullName evidence="4">Glyceraldehyde-3-phosphate dehydrogenase</fullName>
        <ecNumber evidence="3">1.2.1.12</ecNumber>
    </recommendedName>
</protein>
<proteinExistence type="inferred from homology"/>
<dbReference type="GO" id="GO:0006096">
    <property type="term" value="P:glycolytic process"/>
    <property type="evidence" value="ECO:0007669"/>
    <property type="project" value="UniProtKB-KW"/>
</dbReference>
<evidence type="ECO:0000256" key="8">
    <source>
        <dbReference type="ARBA" id="ARBA00023152"/>
    </source>
</evidence>